<dbReference type="EMBL" id="JAJHPV010000022">
    <property type="protein sequence ID" value="MCC6073451.1"/>
    <property type="molecule type" value="Genomic_DNA"/>
</dbReference>
<feature type="transmembrane region" description="Helical" evidence="1">
    <location>
        <begin position="21"/>
        <end position="39"/>
    </location>
</feature>
<dbReference type="GO" id="GO:0016746">
    <property type="term" value="F:acyltransferase activity"/>
    <property type="evidence" value="ECO:0007669"/>
    <property type="project" value="UniProtKB-KW"/>
</dbReference>
<comment type="caution">
    <text evidence="3">The sequence shown here is derived from an EMBL/GenBank/DDBJ whole genome shotgun (WGS) entry which is preliminary data.</text>
</comment>
<dbReference type="Pfam" id="PF01757">
    <property type="entry name" value="Acyl_transf_3"/>
    <property type="match status" value="1"/>
</dbReference>
<evidence type="ECO:0000256" key="1">
    <source>
        <dbReference type="SAM" id="Phobius"/>
    </source>
</evidence>
<feature type="transmembrane region" description="Helical" evidence="1">
    <location>
        <begin position="268"/>
        <end position="287"/>
    </location>
</feature>
<feature type="transmembrane region" description="Helical" evidence="1">
    <location>
        <begin position="198"/>
        <end position="218"/>
    </location>
</feature>
<name>A0ABS8IZY9_9BURK</name>
<keyword evidence="1" id="KW-0812">Transmembrane</keyword>
<keyword evidence="3" id="KW-0012">Acyltransferase</keyword>
<organism evidence="3 4">
    <name type="scientific">Massilia agrisoli</name>
    <dbReference type="NCBI Taxonomy" id="2892444"/>
    <lineage>
        <taxon>Bacteria</taxon>
        <taxon>Pseudomonadati</taxon>
        <taxon>Pseudomonadota</taxon>
        <taxon>Betaproteobacteria</taxon>
        <taxon>Burkholderiales</taxon>
        <taxon>Oxalobacteraceae</taxon>
        <taxon>Telluria group</taxon>
        <taxon>Massilia</taxon>
    </lineage>
</organism>
<keyword evidence="1" id="KW-0472">Membrane</keyword>
<evidence type="ECO:0000313" key="3">
    <source>
        <dbReference type="EMBL" id="MCC6073451.1"/>
    </source>
</evidence>
<reference evidence="3 4" key="1">
    <citation type="submission" date="2021-11" db="EMBL/GenBank/DDBJ databases">
        <authorList>
            <person name="Huq M.A."/>
        </authorList>
    </citation>
    <scope>NUCLEOTIDE SEQUENCE [LARGE SCALE GENOMIC DNA]</scope>
    <source>
        <strain evidence="3 4">MAHUQ-52</strain>
    </source>
</reference>
<feature type="transmembrane region" description="Helical" evidence="1">
    <location>
        <begin position="325"/>
        <end position="346"/>
    </location>
</feature>
<protein>
    <submittedName>
        <fullName evidence="3">Acyltransferase</fullName>
    </submittedName>
</protein>
<keyword evidence="4" id="KW-1185">Reference proteome</keyword>
<feature type="domain" description="Acyltransferase 3" evidence="2">
    <location>
        <begin position="20"/>
        <end position="342"/>
    </location>
</feature>
<gene>
    <name evidence="3" type="ORF">LMJ30_21185</name>
</gene>
<dbReference type="PANTHER" id="PTHR23028:SF53">
    <property type="entry name" value="ACYL_TRANSF_3 DOMAIN-CONTAINING PROTEIN"/>
    <property type="match status" value="1"/>
</dbReference>
<evidence type="ECO:0000313" key="4">
    <source>
        <dbReference type="Proteomes" id="UP001198701"/>
    </source>
</evidence>
<feature type="transmembrane region" description="Helical" evidence="1">
    <location>
        <begin position="299"/>
        <end position="319"/>
    </location>
</feature>
<evidence type="ECO:0000259" key="2">
    <source>
        <dbReference type="Pfam" id="PF01757"/>
    </source>
</evidence>
<keyword evidence="3" id="KW-0808">Transferase</keyword>
<dbReference type="PANTHER" id="PTHR23028">
    <property type="entry name" value="ACETYLTRANSFERASE"/>
    <property type="match status" value="1"/>
</dbReference>
<dbReference type="Proteomes" id="UP001198701">
    <property type="component" value="Unassembled WGS sequence"/>
</dbReference>
<sequence length="360" mass="40294">MSFKLKVPRTLGNAIDSHDNGFNLVRLACALLVVVFHAFQMNLVAPRPDPISALTVPNADLGNIAVGIFFIISGMFITQSWMRDPHLLRFALRRVARIVPGLLFCMLVTVITAVAFFSEQGWRGLLGVEPWRYIFGNTVLHWLQYNIPPEELAIPGVLGGQYINGPLWTLYWEGRMYVMVALIGLSAAMPMRTWMRGAAIFLLLAANLFPTVLSGYIWEVRMWSLFLTGMLLQTLAPNLRIGLRHVACAAVLIALNWTRSEALTPSPLTWFGIALAMGAVALWLGTARVEKFAHLRRHDYSYGVYIYHWPVLLMMRAALPPVDALALLTASLAVILPLAVLSWHVVERPAMAAVRRRLKR</sequence>
<dbReference type="RefSeq" id="WP_229434572.1">
    <property type="nucleotide sequence ID" value="NZ_JAJHPV010000022.1"/>
</dbReference>
<keyword evidence="1" id="KW-1133">Transmembrane helix</keyword>
<proteinExistence type="predicted"/>
<feature type="transmembrane region" description="Helical" evidence="1">
    <location>
        <begin position="59"/>
        <end position="77"/>
    </location>
</feature>
<dbReference type="InterPro" id="IPR050879">
    <property type="entry name" value="Acyltransferase_3"/>
</dbReference>
<feature type="transmembrane region" description="Helical" evidence="1">
    <location>
        <begin position="98"/>
        <end position="117"/>
    </location>
</feature>
<dbReference type="InterPro" id="IPR002656">
    <property type="entry name" value="Acyl_transf_3_dom"/>
</dbReference>
<accession>A0ABS8IZY9</accession>